<dbReference type="SUPFAM" id="SSF54593">
    <property type="entry name" value="Glyoxalase/Bleomycin resistance protein/Dihydroxybiphenyl dioxygenase"/>
    <property type="match status" value="1"/>
</dbReference>
<gene>
    <name evidence="2" type="ORF">QJS04_geneDACA013241</name>
</gene>
<dbReference type="PROSITE" id="PS51819">
    <property type="entry name" value="VOC"/>
    <property type="match status" value="1"/>
</dbReference>
<organism evidence="2 3">
    <name type="scientific">Acorus gramineus</name>
    <name type="common">Dwarf sweet flag</name>
    <dbReference type="NCBI Taxonomy" id="55184"/>
    <lineage>
        <taxon>Eukaryota</taxon>
        <taxon>Viridiplantae</taxon>
        <taxon>Streptophyta</taxon>
        <taxon>Embryophyta</taxon>
        <taxon>Tracheophyta</taxon>
        <taxon>Spermatophyta</taxon>
        <taxon>Magnoliopsida</taxon>
        <taxon>Liliopsida</taxon>
        <taxon>Acoraceae</taxon>
        <taxon>Acorus</taxon>
    </lineage>
</organism>
<proteinExistence type="predicted"/>
<dbReference type="Pfam" id="PF00903">
    <property type="entry name" value="Glyoxalase"/>
    <property type="match status" value="1"/>
</dbReference>
<sequence>MGIQEIQEVHQRSLPLLSLNHVSFVCSSVRDSAKFYEEVLGFVLVKRPSSFKFEGAWLFNYGIGIHLLQCGSGANAPMKPSIINPKDNHISFECTDMNQVKRKLEKMGIKYVSAIVTEGGVTFDQLFFHDPDGYMIEICDCHKLPVVPLMNSCPLVKKPSLSTPKKLRSTTDWMMDSLITDIINITF</sequence>
<name>A0AAV9BDE7_ACOGR</name>
<dbReference type="AlphaFoldDB" id="A0AAV9BDE7"/>
<dbReference type="CDD" id="cd07245">
    <property type="entry name" value="VOC_like"/>
    <property type="match status" value="1"/>
</dbReference>
<dbReference type="Gene3D" id="3.10.180.10">
    <property type="entry name" value="2,3-Dihydroxybiphenyl 1,2-Dioxygenase, domain 1"/>
    <property type="match status" value="1"/>
</dbReference>
<reference evidence="2" key="1">
    <citation type="journal article" date="2023" name="Nat. Commun.">
        <title>Diploid and tetraploid genomes of Acorus and the evolution of monocots.</title>
        <authorList>
            <person name="Ma L."/>
            <person name="Liu K.W."/>
            <person name="Li Z."/>
            <person name="Hsiao Y.Y."/>
            <person name="Qi Y."/>
            <person name="Fu T."/>
            <person name="Tang G.D."/>
            <person name="Zhang D."/>
            <person name="Sun W.H."/>
            <person name="Liu D.K."/>
            <person name="Li Y."/>
            <person name="Chen G.Z."/>
            <person name="Liu X.D."/>
            <person name="Liao X.Y."/>
            <person name="Jiang Y.T."/>
            <person name="Yu X."/>
            <person name="Hao Y."/>
            <person name="Huang J."/>
            <person name="Zhao X.W."/>
            <person name="Ke S."/>
            <person name="Chen Y.Y."/>
            <person name="Wu W.L."/>
            <person name="Hsu J.L."/>
            <person name="Lin Y.F."/>
            <person name="Huang M.D."/>
            <person name="Li C.Y."/>
            <person name="Huang L."/>
            <person name="Wang Z.W."/>
            <person name="Zhao X."/>
            <person name="Zhong W.Y."/>
            <person name="Peng D.H."/>
            <person name="Ahmad S."/>
            <person name="Lan S."/>
            <person name="Zhang J.S."/>
            <person name="Tsai W.C."/>
            <person name="Van de Peer Y."/>
            <person name="Liu Z.J."/>
        </authorList>
    </citation>
    <scope>NUCLEOTIDE SEQUENCE</scope>
    <source>
        <strain evidence="2">SCP</strain>
    </source>
</reference>
<dbReference type="EMBL" id="JAUJYN010000004">
    <property type="protein sequence ID" value="KAK1274314.1"/>
    <property type="molecule type" value="Genomic_DNA"/>
</dbReference>
<dbReference type="InterPro" id="IPR037523">
    <property type="entry name" value="VOC_core"/>
</dbReference>
<evidence type="ECO:0000313" key="2">
    <source>
        <dbReference type="EMBL" id="KAK1274314.1"/>
    </source>
</evidence>
<feature type="domain" description="VOC" evidence="1">
    <location>
        <begin position="18"/>
        <end position="141"/>
    </location>
</feature>
<reference evidence="2" key="2">
    <citation type="submission" date="2023-06" db="EMBL/GenBank/DDBJ databases">
        <authorList>
            <person name="Ma L."/>
            <person name="Liu K.-W."/>
            <person name="Li Z."/>
            <person name="Hsiao Y.-Y."/>
            <person name="Qi Y."/>
            <person name="Fu T."/>
            <person name="Tang G."/>
            <person name="Zhang D."/>
            <person name="Sun W.-H."/>
            <person name="Liu D.-K."/>
            <person name="Li Y."/>
            <person name="Chen G.-Z."/>
            <person name="Liu X.-D."/>
            <person name="Liao X.-Y."/>
            <person name="Jiang Y.-T."/>
            <person name="Yu X."/>
            <person name="Hao Y."/>
            <person name="Huang J."/>
            <person name="Zhao X.-W."/>
            <person name="Ke S."/>
            <person name="Chen Y.-Y."/>
            <person name="Wu W.-L."/>
            <person name="Hsu J.-L."/>
            <person name="Lin Y.-F."/>
            <person name="Huang M.-D."/>
            <person name="Li C.-Y."/>
            <person name="Huang L."/>
            <person name="Wang Z.-W."/>
            <person name="Zhao X."/>
            <person name="Zhong W.-Y."/>
            <person name="Peng D.-H."/>
            <person name="Ahmad S."/>
            <person name="Lan S."/>
            <person name="Zhang J.-S."/>
            <person name="Tsai W.-C."/>
            <person name="Van De Peer Y."/>
            <person name="Liu Z.-J."/>
        </authorList>
    </citation>
    <scope>NUCLEOTIDE SEQUENCE</scope>
    <source>
        <strain evidence="2">SCP</strain>
        <tissue evidence="2">Leaves</tissue>
    </source>
</reference>
<dbReference type="PANTHER" id="PTHR46142">
    <property type="match status" value="1"/>
</dbReference>
<evidence type="ECO:0000313" key="3">
    <source>
        <dbReference type="Proteomes" id="UP001179952"/>
    </source>
</evidence>
<dbReference type="InterPro" id="IPR029068">
    <property type="entry name" value="Glyas_Bleomycin-R_OHBP_Dase"/>
</dbReference>
<dbReference type="PANTHER" id="PTHR46142:SF13">
    <property type="entry name" value="LACTOYLGLUTATHIONE LYASE_GLYOXALASE I FAMILY PROTEIN"/>
    <property type="match status" value="1"/>
</dbReference>
<dbReference type="InterPro" id="IPR004360">
    <property type="entry name" value="Glyas_Fos-R_dOase_dom"/>
</dbReference>
<keyword evidence="3" id="KW-1185">Reference proteome</keyword>
<protein>
    <recommendedName>
        <fullName evidence="1">VOC domain-containing protein</fullName>
    </recommendedName>
</protein>
<evidence type="ECO:0000259" key="1">
    <source>
        <dbReference type="PROSITE" id="PS51819"/>
    </source>
</evidence>
<dbReference type="Proteomes" id="UP001179952">
    <property type="component" value="Unassembled WGS sequence"/>
</dbReference>
<comment type="caution">
    <text evidence="2">The sequence shown here is derived from an EMBL/GenBank/DDBJ whole genome shotgun (WGS) entry which is preliminary data.</text>
</comment>
<accession>A0AAV9BDE7</accession>